<reference evidence="1" key="1">
    <citation type="submission" date="2023-04" db="EMBL/GenBank/DDBJ databases">
        <title>Comparative genomic analysis of Cohnella hashimotonis sp. nov., isolated from the International Space Station.</title>
        <authorList>
            <person name="Venkateswaran K."/>
            <person name="Simpson A."/>
        </authorList>
    </citation>
    <scope>NUCLEOTIDE SEQUENCE</scope>
    <source>
        <strain evidence="1">F6_2S_P_1</strain>
    </source>
</reference>
<dbReference type="InterPro" id="IPR018652">
    <property type="entry name" value="DUF2082_NA-bd_Znr"/>
</dbReference>
<protein>
    <submittedName>
        <fullName evidence="1">Zinc ribbon domain-containing protein</fullName>
    </submittedName>
</protein>
<evidence type="ECO:0000313" key="1">
    <source>
        <dbReference type="EMBL" id="MDI4645722.1"/>
    </source>
</evidence>
<gene>
    <name evidence="1" type="ORF">KB449_12145</name>
</gene>
<organism evidence="1 2">
    <name type="scientific">Cohnella hashimotonis</name>
    <dbReference type="NCBI Taxonomy" id="2826895"/>
    <lineage>
        <taxon>Bacteria</taxon>
        <taxon>Bacillati</taxon>
        <taxon>Bacillota</taxon>
        <taxon>Bacilli</taxon>
        <taxon>Bacillales</taxon>
        <taxon>Paenibacillaceae</taxon>
        <taxon>Cohnella</taxon>
    </lineage>
</organism>
<dbReference type="Pfam" id="PF09855">
    <property type="entry name" value="Zn_ribbon_13"/>
    <property type="match status" value="1"/>
</dbReference>
<sequence length="76" mass="8440">MLEDRFVCRRCGNNGGVAKQVAMTGTGLSKLWDIQHHHYLFVSCERCGAVEIYDPEMLLGRKPGSLGTALDLLFGR</sequence>
<comment type="caution">
    <text evidence="1">The sequence shown here is derived from an EMBL/GenBank/DDBJ whole genome shotgun (WGS) entry which is preliminary data.</text>
</comment>
<name>A0ABT6TFV5_9BACL</name>
<dbReference type="EMBL" id="JAGRPV010000001">
    <property type="protein sequence ID" value="MDI4645722.1"/>
    <property type="molecule type" value="Genomic_DNA"/>
</dbReference>
<dbReference type="Proteomes" id="UP001161691">
    <property type="component" value="Unassembled WGS sequence"/>
</dbReference>
<accession>A0ABT6TFV5</accession>
<evidence type="ECO:0000313" key="2">
    <source>
        <dbReference type="Proteomes" id="UP001161691"/>
    </source>
</evidence>
<proteinExistence type="predicted"/>
<keyword evidence="2" id="KW-1185">Reference proteome</keyword>